<dbReference type="PROSITE" id="PS50007">
    <property type="entry name" value="PIPLC_X_DOMAIN"/>
    <property type="match status" value="1"/>
</dbReference>
<dbReference type="Pfam" id="PF00168">
    <property type="entry name" value="C2"/>
    <property type="match status" value="1"/>
</dbReference>
<dbReference type="SMART" id="SM00239">
    <property type="entry name" value="C2"/>
    <property type="match status" value="1"/>
</dbReference>
<evidence type="ECO:0000313" key="4">
    <source>
        <dbReference type="EMBL" id="KAK1443293.1"/>
    </source>
</evidence>
<organism evidence="4 5">
    <name type="scientific">Babesia gibsoni</name>
    <dbReference type="NCBI Taxonomy" id="33632"/>
    <lineage>
        <taxon>Eukaryota</taxon>
        <taxon>Sar</taxon>
        <taxon>Alveolata</taxon>
        <taxon>Apicomplexa</taxon>
        <taxon>Aconoidasida</taxon>
        <taxon>Piroplasmida</taxon>
        <taxon>Babesiidae</taxon>
        <taxon>Babesia</taxon>
    </lineage>
</organism>
<dbReference type="InterPro" id="IPR000909">
    <property type="entry name" value="PLipase_C_PInositol-sp_X_dom"/>
</dbReference>
<dbReference type="SUPFAM" id="SSF51695">
    <property type="entry name" value="PLC-like phosphodiesterases"/>
    <property type="match status" value="1"/>
</dbReference>
<comment type="caution">
    <text evidence="4">The sequence shown here is derived from an EMBL/GenBank/DDBJ whole genome shotgun (WGS) entry which is preliminary data.</text>
</comment>
<accession>A0AAD8LKQ5</accession>
<dbReference type="PROSITE" id="PS50008">
    <property type="entry name" value="PIPLC_Y_DOMAIN"/>
    <property type="match status" value="1"/>
</dbReference>
<proteinExistence type="predicted"/>
<keyword evidence="1" id="KW-0807">Transducer</keyword>
<dbReference type="PRINTS" id="PR00390">
    <property type="entry name" value="PHPHLIPASEC"/>
</dbReference>
<comment type="catalytic activity">
    <reaction evidence="2">
        <text>a 1,2-diacyl-sn-glycero-3-phospho-(1D-myo-inositol-4,5-bisphosphate) + H2O = 1D-myo-inositol 1,4,5-trisphosphate + a 1,2-diacyl-sn-glycerol + H(+)</text>
        <dbReference type="Rhea" id="RHEA:33179"/>
        <dbReference type="ChEBI" id="CHEBI:15377"/>
        <dbReference type="ChEBI" id="CHEBI:15378"/>
        <dbReference type="ChEBI" id="CHEBI:17815"/>
        <dbReference type="ChEBI" id="CHEBI:58456"/>
        <dbReference type="ChEBI" id="CHEBI:203600"/>
        <dbReference type="EC" id="3.1.4.11"/>
    </reaction>
</comment>
<dbReference type="InterPro" id="IPR035892">
    <property type="entry name" value="C2_domain_sf"/>
</dbReference>
<dbReference type="AlphaFoldDB" id="A0AAD8LKQ5"/>
<dbReference type="GO" id="GO:0016042">
    <property type="term" value="P:lipid catabolic process"/>
    <property type="evidence" value="ECO:0007669"/>
    <property type="project" value="UniProtKB-KW"/>
</dbReference>
<dbReference type="EMBL" id="JAVEPI010000002">
    <property type="protein sequence ID" value="KAK1443293.1"/>
    <property type="molecule type" value="Genomic_DNA"/>
</dbReference>
<reference evidence="4" key="1">
    <citation type="submission" date="2023-08" db="EMBL/GenBank/DDBJ databases">
        <title>Draft sequence of the Babesia gibsoni genome.</title>
        <authorList>
            <person name="Yamagishi J.Y."/>
            <person name="Xuan X.X."/>
        </authorList>
    </citation>
    <scope>NUCLEOTIDE SEQUENCE</scope>
    <source>
        <strain evidence="4">Azabu</strain>
    </source>
</reference>
<dbReference type="SMART" id="SM00149">
    <property type="entry name" value="PLCYc"/>
    <property type="match status" value="1"/>
</dbReference>
<evidence type="ECO:0000256" key="2">
    <source>
        <dbReference type="RuleBase" id="RU361133"/>
    </source>
</evidence>
<dbReference type="InterPro" id="IPR000008">
    <property type="entry name" value="C2_dom"/>
</dbReference>
<protein>
    <recommendedName>
        <fullName evidence="2">Phosphoinositide phospholipase C</fullName>
        <ecNumber evidence="2">3.1.4.11</ecNumber>
    </recommendedName>
</protein>
<gene>
    <name evidence="4" type="ORF">BgAZ_201690</name>
</gene>
<dbReference type="SMART" id="SM00148">
    <property type="entry name" value="PLCXc"/>
    <property type="match status" value="1"/>
</dbReference>
<dbReference type="SUPFAM" id="SSF49562">
    <property type="entry name" value="C2 domain (Calcium/lipid-binding domain, CaLB)"/>
    <property type="match status" value="1"/>
</dbReference>
<dbReference type="EC" id="3.1.4.11" evidence="2"/>
<dbReference type="GO" id="GO:0005543">
    <property type="term" value="F:phospholipid binding"/>
    <property type="evidence" value="ECO:0007669"/>
    <property type="project" value="InterPro"/>
</dbReference>
<dbReference type="PANTHER" id="PTHR10336">
    <property type="entry name" value="PHOSPHOINOSITIDE-SPECIFIC PHOSPHOLIPASE C FAMILY PROTEIN"/>
    <property type="match status" value="1"/>
</dbReference>
<feature type="domain" description="PI-PLC Y-box" evidence="3">
    <location>
        <begin position="664"/>
        <end position="773"/>
    </location>
</feature>
<dbReference type="Gene3D" id="2.30.29.30">
    <property type="entry name" value="Pleckstrin-homology domain (PH domain)/Phosphotyrosine-binding domain (PTB)"/>
    <property type="match status" value="1"/>
</dbReference>
<dbReference type="Proteomes" id="UP001230268">
    <property type="component" value="Unassembled WGS sequence"/>
</dbReference>
<dbReference type="CDD" id="cd00275">
    <property type="entry name" value="C2_PLC_like"/>
    <property type="match status" value="1"/>
</dbReference>
<name>A0AAD8LKQ5_BABGI</name>
<keyword evidence="2" id="KW-0378">Hydrolase</keyword>
<dbReference type="InterPro" id="IPR001711">
    <property type="entry name" value="PLipase_C_Pinositol-sp_Y"/>
</dbReference>
<evidence type="ECO:0000256" key="1">
    <source>
        <dbReference type="ARBA" id="ARBA00023224"/>
    </source>
</evidence>
<dbReference type="InterPro" id="IPR011993">
    <property type="entry name" value="PH-like_dom_sf"/>
</dbReference>
<dbReference type="SUPFAM" id="SSF50729">
    <property type="entry name" value="PH domain-like"/>
    <property type="match status" value="1"/>
</dbReference>
<dbReference type="InterPro" id="IPR017946">
    <property type="entry name" value="PLC-like_Pdiesterase_TIM-brl"/>
</dbReference>
<dbReference type="Gene3D" id="2.60.40.150">
    <property type="entry name" value="C2 domain"/>
    <property type="match status" value="1"/>
</dbReference>
<dbReference type="GO" id="GO:0032065">
    <property type="term" value="P:maintenance of protein location in cell cortex"/>
    <property type="evidence" value="ECO:0007669"/>
    <property type="project" value="InterPro"/>
</dbReference>
<dbReference type="CDD" id="cd08558">
    <property type="entry name" value="PI-PLCc_eukaryota"/>
    <property type="match status" value="1"/>
</dbReference>
<dbReference type="InterPro" id="IPR024774">
    <property type="entry name" value="PH_dom-Mcp5-type"/>
</dbReference>
<keyword evidence="5" id="KW-1185">Reference proteome</keyword>
<sequence>MPAKASGTWIKDLTAGKCSFSPDISEELSKEIASTSIVDSIECVLSGRYLRKWRRRQPIRTKWQFLLDKGVEEGTVHLSSQVVGRTHERYFWVSRVCGTFFLRWNSRRKRSEESAYALCAIDSIRRGDEVGSYDYKNEKDAETRKSIFILSGTVSIQLSAARKEDALKWITGIYYIATSARNEYALSWIRNSNIIRAFFSPRDAKGIPSFSSPTIAEEMERTEDDIFDDNIVSEDGLDALLSTPMTLAEMVELMEDINVTEHPERVQPIVKAAMGVLKARETWIHNLLMRLLKVEFHQADTLMNFMAECTYHLNEMNAPWKMSKDELFILDEVLEPDILRKLLFNVVKQAAIRVKLQKDALDDIARLHVTVSQGANKKLKKKQKDANKASLVDLNTPENILEAIDNGQYELFLEKVQAASRAEVTNSILAVLSDPNATVYTILKNRTPKDHKGLSVDKVSKASIPVKMLNVMGFHWSLAQRFNTVVAPQDVTEIANLLNYPLTAFWISSSHNTYLTGKQVGGAAAAAAVAEALLKGCRCIELDCQDGVNGEPVLCHSWKNYQLTGSVTLEEALVACKEAAFRTSKLPVIISLQMCCSTRCMRKTAELCLQILGDYLYVPDPSAPFDVASVPIGSLLSKIILKGKFQNFEGRELTLDEQVWMSVVALRGYRMAERSPEQISNAKRCDVFSMSERKFSKVSGHKEFMNAFTDAAMIRVFPSGTRVASTNFCPLDAWAAGVQFAALNYQSYDRSTLINYGKFNQSFGYVLKPPELRPLSFKDSECISYFCSKPMILKIHVLSASQLSPPNEGLERQNFASALENVLYSIENGGVSVDLEQLRRTLNSPTMENRSEANNTDKAYSDEEDDLDENLCEAKCIEKSADIVMSYSDDCSPFVEVVILGEGERIQRTETVNGNGSNPVWADISPPFEFFVKQPNLAIMLISVKHSDSMGAHTIAQAAFPVNRIRPGIRWVQLLDRKLVEIDCCGLLLRVEIKYQE</sequence>
<evidence type="ECO:0000313" key="5">
    <source>
        <dbReference type="Proteomes" id="UP001230268"/>
    </source>
</evidence>
<dbReference type="Gene3D" id="3.20.20.190">
    <property type="entry name" value="Phosphatidylinositol (PI) phosphodiesterase"/>
    <property type="match status" value="1"/>
</dbReference>
<dbReference type="GO" id="GO:0005938">
    <property type="term" value="C:cell cortex"/>
    <property type="evidence" value="ECO:0007669"/>
    <property type="project" value="InterPro"/>
</dbReference>
<dbReference type="InterPro" id="IPR001192">
    <property type="entry name" value="PI-PLC_fam"/>
</dbReference>
<dbReference type="Pfam" id="PF00388">
    <property type="entry name" value="PI-PLC-X"/>
    <property type="match status" value="1"/>
</dbReference>
<evidence type="ECO:0000259" key="3">
    <source>
        <dbReference type="PROSITE" id="PS50008"/>
    </source>
</evidence>
<keyword evidence="2" id="KW-0443">Lipid metabolism</keyword>
<dbReference type="GO" id="GO:0004435">
    <property type="term" value="F:phosphatidylinositol-4,5-bisphosphate phospholipase C activity"/>
    <property type="evidence" value="ECO:0007669"/>
    <property type="project" value="UniProtKB-EC"/>
</dbReference>
<dbReference type="Pfam" id="PF12814">
    <property type="entry name" value="Mcp5_PH"/>
    <property type="match status" value="1"/>
</dbReference>
<keyword evidence="2" id="KW-0442">Lipid degradation</keyword>
<dbReference type="Pfam" id="PF00387">
    <property type="entry name" value="PI-PLC-Y"/>
    <property type="match status" value="1"/>
</dbReference>
<dbReference type="GO" id="GO:0035556">
    <property type="term" value="P:intracellular signal transduction"/>
    <property type="evidence" value="ECO:0007669"/>
    <property type="project" value="InterPro"/>
</dbReference>